<comment type="caution">
    <text evidence="2">The sequence shown here is derived from an EMBL/GenBank/DDBJ whole genome shotgun (WGS) entry which is preliminary data.</text>
</comment>
<keyword evidence="1" id="KW-0472">Membrane</keyword>
<evidence type="ECO:0000256" key="1">
    <source>
        <dbReference type="SAM" id="Phobius"/>
    </source>
</evidence>
<reference evidence="2 3" key="1">
    <citation type="submission" date="2023-02" db="EMBL/GenBank/DDBJ databases">
        <title>Host association and intracellularity evolved multiple times independently in the Rickettsiales.</title>
        <authorList>
            <person name="Castelli M."/>
            <person name="Nardi T."/>
            <person name="Gammuto L."/>
            <person name="Bellinzona G."/>
            <person name="Sabaneyeva E."/>
            <person name="Potekhin A."/>
            <person name="Serra V."/>
            <person name="Petroni G."/>
            <person name="Sassera D."/>
        </authorList>
    </citation>
    <scope>NUCLEOTIDE SEQUENCE [LARGE SCALE GENOMIC DNA]</scope>
    <source>
        <strain evidence="2 3">BOD18</strain>
    </source>
</reference>
<protein>
    <submittedName>
        <fullName evidence="2">Uncharacterized protein</fullName>
    </submittedName>
</protein>
<accession>A0ABU5L769</accession>
<keyword evidence="3" id="KW-1185">Reference proteome</keyword>
<feature type="transmembrane region" description="Helical" evidence="1">
    <location>
        <begin position="20"/>
        <end position="39"/>
    </location>
</feature>
<proteinExistence type="predicted"/>
<evidence type="ECO:0000313" key="3">
    <source>
        <dbReference type="Proteomes" id="UP001293791"/>
    </source>
</evidence>
<dbReference type="Proteomes" id="UP001293791">
    <property type="component" value="Unassembled WGS sequence"/>
</dbReference>
<keyword evidence="1" id="KW-0812">Transmembrane</keyword>
<sequence length="74" mass="8585">MDSWLAYAGIKIGLDLIYLNQHVTIFIIYNAGLVISYSIKRYIKQHSNCVWQVKIYYIAVLFEVIDDTAHIAAY</sequence>
<gene>
    <name evidence="2" type="ORF">Cyrtocomes_00338</name>
</gene>
<dbReference type="EMBL" id="JARGYT010000013">
    <property type="protein sequence ID" value="MDZ5761973.1"/>
    <property type="molecule type" value="Genomic_DNA"/>
</dbReference>
<evidence type="ECO:0000313" key="2">
    <source>
        <dbReference type="EMBL" id="MDZ5761973.1"/>
    </source>
</evidence>
<organism evidence="2 3">
    <name type="scientific">Candidatus Cyrtobacter comes</name>
    <dbReference type="NCBI Taxonomy" id="675776"/>
    <lineage>
        <taxon>Bacteria</taxon>
        <taxon>Pseudomonadati</taxon>
        <taxon>Pseudomonadota</taxon>
        <taxon>Alphaproteobacteria</taxon>
        <taxon>Rickettsiales</taxon>
        <taxon>Candidatus Midichloriaceae</taxon>
        <taxon>Candidatus Cyrtobacter</taxon>
    </lineage>
</organism>
<keyword evidence="1" id="KW-1133">Transmembrane helix</keyword>
<name>A0ABU5L769_9RICK</name>